<accession>A0A8J2ZRB3</accession>
<name>A0A8J2ZRB3_9BACI</name>
<feature type="domain" description="Sin" evidence="1">
    <location>
        <begin position="1"/>
        <end position="39"/>
    </location>
</feature>
<comment type="caution">
    <text evidence="2">The sequence shown here is derived from an EMBL/GenBank/DDBJ whole genome shotgun (WGS) entry which is preliminary data.</text>
</comment>
<evidence type="ECO:0000259" key="1">
    <source>
        <dbReference type="PROSITE" id="PS51500"/>
    </source>
</evidence>
<reference evidence="2" key="2">
    <citation type="submission" date="2020-09" db="EMBL/GenBank/DDBJ databases">
        <authorList>
            <person name="Sun Q."/>
            <person name="Zhou Y."/>
        </authorList>
    </citation>
    <scope>NUCLEOTIDE SEQUENCE</scope>
    <source>
        <strain evidence="2">CGMCC 1.12360</strain>
    </source>
</reference>
<dbReference type="EMBL" id="BMEV01000018">
    <property type="protein sequence ID" value="GGH74122.1"/>
    <property type="molecule type" value="Genomic_DNA"/>
</dbReference>
<sequence length="42" mass="4950">MKDLVEKKGLDMDWVLLIKEAKSLGMTVEEIRRFIEKAKQKT</sequence>
<dbReference type="Pfam" id="PF08671">
    <property type="entry name" value="SinI"/>
    <property type="match status" value="1"/>
</dbReference>
<dbReference type="AlphaFoldDB" id="A0A8J2ZRB3"/>
<keyword evidence="3" id="KW-1185">Reference proteome</keyword>
<dbReference type="PROSITE" id="PS51500">
    <property type="entry name" value="SIN"/>
    <property type="match status" value="1"/>
</dbReference>
<dbReference type="SUPFAM" id="SSF47406">
    <property type="entry name" value="SinR repressor dimerisation domain-like"/>
    <property type="match status" value="1"/>
</dbReference>
<organism evidence="2 3">
    <name type="scientific">Compostibacillus humi</name>
    <dbReference type="NCBI Taxonomy" id="1245525"/>
    <lineage>
        <taxon>Bacteria</taxon>
        <taxon>Bacillati</taxon>
        <taxon>Bacillota</taxon>
        <taxon>Bacilli</taxon>
        <taxon>Bacillales</taxon>
        <taxon>Bacillaceae</taxon>
        <taxon>Compostibacillus</taxon>
    </lineage>
</organism>
<dbReference type="GO" id="GO:0046983">
    <property type="term" value="F:protein dimerization activity"/>
    <property type="evidence" value="ECO:0007669"/>
    <property type="project" value="InterPro"/>
</dbReference>
<evidence type="ECO:0000313" key="3">
    <source>
        <dbReference type="Proteomes" id="UP000602050"/>
    </source>
</evidence>
<dbReference type="RefSeq" id="WP_229733563.1">
    <property type="nucleotide sequence ID" value="NZ_BMEV01000018.1"/>
</dbReference>
<dbReference type="InterPro" id="IPR010981">
    <property type="entry name" value="SinR/SinI_dimer_dom"/>
</dbReference>
<gene>
    <name evidence="2" type="ORF">GCM10010978_12670</name>
</gene>
<dbReference type="Proteomes" id="UP000602050">
    <property type="component" value="Unassembled WGS sequence"/>
</dbReference>
<proteinExistence type="predicted"/>
<protein>
    <recommendedName>
        <fullName evidence="1">Sin domain-containing protein</fullName>
    </recommendedName>
</protein>
<dbReference type="GO" id="GO:0006355">
    <property type="term" value="P:regulation of DNA-templated transcription"/>
    <property type="evidence" value="ECO:0007669"/>
    <property type="project" value="InterPro"/>
</dbReference>
<dbReference type="InterPro" id="IPR036281">
    <property type="entry name" value="SinR/SinI_dimer_dom_sf"/>
</dbReference>
<reference evidence="2" key="1">
    <citation type="journal article" date="2014" name="Int. J. Syst. Evol. Microbiol.">
        <title>Complete genome sequence of Corynebacterium casei LMG S-19264T (=DSM 44701T), isolated from a smear-ripened cheese.</title>
        <authorList>
            <consortium name="US DOE Joint Genome Institute (JGI-PGF)"/>
            <person name="Walter F."/>
            <person name="Albersmeier A."/>
            <person name="Kalinowski J."/>
            <person name="Ruckert C."/>
        </authorList>
    </citation>
    <scope>NUCLEOTIDE SEQUENCE</scope>
    <source>
        <strain evidence="2">CGMCC 1.12360</strain>
    </source>
</reference>
<evidence type="ECO:0000313" key="2">
    <source>
        <dbReference type="EMBL" id="GGH74122.1"/>
    </source>
</evidence>